<evidence type="ECO:0000256" key="1">
    <source>
        <dbReference type="SAM" id="SignalP"/>
    </source>
</evidence>
<dbReference type="Proteomes" id="UP000640614">
    <property type="component" value="Unassembled WGS sequence"/>
</dbReference>
<proteinExistence type="predicted"/>
<gene>
    <name evidence="2" type="ORF">C4F50_24305</name>
</gene>
<accession>A0ABR9TSN3</accession>
<dbReference type="SUPFAM" id="SSF63825">
    <property type="entry name" value="YWTD domain"/>
    <property type="match status" value="1"/>
</dbReference>
<dbReference type="EMBL" id="PRDM01000006">
    <property type="protein sequence ID" value="MBE8728052.1"/>
    <property type="molecule type" value="Genomic_DNA"/>
</dbReference>
<evidence type="ECO:0000313" key="2">
    <source>
        <dbReference type="EMBL" id="MBE8728052.1"/>
    </source>
</evidence>
<dbReference type="PROSITE" id="PS51257">
    <property type="entry name" value="PROKAR_LIPOPROTEIN"/>
    <property type="match status" value="1"/>
</dbReference>
<dbReference type="Gene3D" id="2.130.10.10">
    <property type="entry name" value="YVTN repeat-like/Quinoprotein amine dehydrogenase"/>
    <property type="match status" value="1"/>
</dbReference>
<evidence type="ECO:0000313" key="3">
    <source>
        <dbReference type="Proteomes" id="UP000640614"/>
    </source>
</evidence>
<keyword evidence="3" id="KW-1185">Reference proteome</keyword>
<feature type="signal peptide" evidence="1">
    <location>
        <begin position="1"/>
        <end position="21"/>
    </location>
</feature>
<feature type="chain" id="PRO_5046149456" description="Lipoprotein" evidence="1">
    <location>
        <begin position="22"/>
        <end position="345"/>
    </location>
</feature>
<comment type="caution">
    <text evidence="2">The sequence shown here is derived from an EMBL/GenBank/DDBJ whole genome shotgun (WGS) entry which is preliminary data.</text>
</comment>
<keyword evidence="1" id="KW-0732">Signal</keyword>
<dbReference type="RefSeq" id="WP_194141162.1">
    <property type="nucleotide sequence ID" value="NZ_PRDM01000006.1"/>
</dbReference>
<dbReference type="InterPro" id="IPR015943">
    <property type="entry name" value="WD40/YVTN_repeat-like_dom_sf"/>
</dbReference>
<dbReference type="InterPro" id="IPR031815">
    <property type="entry name" value="DUF5074"/>
</dbReference>
<dbReference type="Pfam" id="PF16819">
    <property type="entry name" value="DUF5074"/>
    <property type="match status" value="1"/>
</dbReference>
<sequence>MKFSKLLLIALSISVFVSCSSDDDNDTPKGAYDNGFFILNEGSKSLGTISFSSNDFSSFTKDVYKTENGTDAVGGYLQNIFFSGDRAYIIAGGSNVINVVNRYTFKLIAKIDSDLAAPRYGVVKDGKAYVINANTYSYDNPVSGDTDDYIAVINLSTNTVESKVALNATANRVIEENGKLYITDTYNDKMLIYNIASKALETPVTIGYDGDSIEEEDGIIFILRKPYQAAGEIVKIKIADKAVSRIALPASIGEAGFLDIEDNKVYYTASNAVYSIGLSATTAATAPLFTSDASYVYGFTVNDNRIYIADAKFGADSKAFIYSLSGALQKELTTGAGSNGFYFND</sequence>
<protein>
    <recommendedName>
        <fullName evidence="4">Lipoprotein</fullName>
    </recommendedName>
</protein>
<organism evidence="2 3">
    <name type="scientific">Flavobacterium hungaricum</name>
    <dbReference type="NCBI Taxonomy" id="2082725"/>
    <lineage>
        <taxon>Bacteria</taxon>
        <taxon>Pseudomonadati</taxon>
        <taxon>Bacteroidota</taxon>
        <taxon>Flavobacteriia</taxon>
        <taxon>Flavobacteriales</taxon>
        <taxon>Flavobacteriaceae</taxon>
        <taxon>Flavobacterium</taxon>
    </lineage>
</organism>
<name>A0ABR9TSN3_9FLAO</name>
<reference evidence="2 3" key="1">
    <citation type="submission" date="2018-07" db="EMBL/GenBank/DDBJ databases">
        <title>Genome assembly of strain KB82.</title>
        <authorList>
            <person name="Kukolya J."/>
            <person name="Horvath B."/>
            <person name="Nagy I."/>
            <person name="Toth A."/>
        </authorList>
    </citation>
    <scope>NUCLEOTIDE SEQUENCE [LARGE SCALE GENOMIC DNA]</scope>
    <source>
        <strain evidence="2 3">Kb82</strain>
    </source>
</reference>
<evidence type="ECO:0008006" key="4">
    <source>
        <dbReference type="Google" id="ProtNLM"/>
    </source>
</evidence>